<dbReference type="InterPro" id="IPR036390">
    <property type="entry name" value="WH_DNA-bd_sf"/>
</dbReference>
<dbReference type="PROSITE" id="PS50995">
    <property type="entry name" value="HTH_MARR_2"/>
    <property type="match status" value="1"/>
</dbReference>
<sequence length="153" mass="17158">MNEFECQGDSTFLVQELARTFGQLSRASSKSRSFQGLRQSEFTLLTTVSYYAGPNSTGIKISELSKSLQMTPAGATHLVDALEEGGFLERMPDPDDRRIVLVRVTPKGEEQIKSTEAHFFDVFKELAAHLGEEDSKQLIRLLKKSLSFLRDVK</sequence>
<dbReference type="EMBL" id="JACVVD010000001">
    <property type="protein sequence ID" value="MBD0379125.1"/>
    <property type="molecule type" value="Genomic_DNA"/>
</dbReference>
<dbReference type="GO" id="GO:0006950">
    <property type="term" value="P:response to stress"/>
    <property type="evidence" value="ECO:0007669"/>
    <property type="project" value="TreeGrafter"/>
</dbReference>
<dbReference type="InterPro" id="IPR039422">
    <property type="entry name" value="MarR/SlyA-like"/>
</dbReference>
<dbReference type="SMART" id="SM00347">
    <property type="entry name" value="HTH_MARR"/>
    <property type="match status" value="1"/>
</dbReference>
<dbReference type="InterPro" id="IPR036388">
    <property type="entry name" value="WH-like_DNA-bd_sf"/>
</dbReference>
<dbReference type="GO" id="GO:0003700">
    <property type="term" value="F:DNA-binding transcription factor activity"/>
    <property type="evidence" value="ECO:0007669"/>
    <property type="project" value="InterPro"/>
</dbReference>
<accession>A0A926KK54</accession>
<dbReference type="PANTHER" id="PTHR33164:SF57">
    <property type="entry name" value="MARR-FAMILY TRANSCRIPTIONAL REGULATOR"/>
    <property type="match status" value="1"/>
</dbReference>
<dbReference type="InterPro" id="IPR000835">
    <property type="entry name" value="HTH_MarR-typ"/>
</dbReference>
<dbReference type="Pfam" id="PF01047">
    <property type="entry name" value="MarR"/>
    <property type="match status" value="1"/>
</dbReference>
<dbReference type="GO" id="GO:0003677">
    <property type="term" value="F:DNA binding"/>
    <property type="evidence" value="ECO:0007669"/>
    <property type="project" value="UniProtKB-KW"/>
</dbReference>
<evidence type="ECO:0000313" key="4">
    <source>
        <dbReference type="Proteomes" id="UP000650466"/>
    </source>
</evidence>
<dbReference type="Gene3D" id="1.10.10.10">
    <property type="entry name" value="Winged helix-like DNA-binding domain superfamily/Winged helix DNA-binding domain"/>
    <property type="match status" value="1"/>
</dbReference>
<reference evidence="3" key="1">
    <citation type="submission" date="2020-09" db="EMBL/GenBank/DDBJ databases">
        <title>Draft Genome Sequence of Paenibacillus sp. WST5.</title>
        <authorList>
            <person name="Bao Z."/>
        </authorList>
    </citation>
    <scope>NUCLEOTIDE SEQUENCE</scope>
    <source>
        <strain evidence="3">WST5</strain>
    </source>
</reference>
<dbReference type="PANTHER" id="PTHR33164">
    <property type="entry name" value="TRANSCRIPTIONAL REGULATOR, MARR FAMILY"/>
    <property type="match status" value="1"/>
</dbReference>
<comment type="caution">
    <text evidence="3">The sequence shown here is derived from an EMBL/GenBank/DDBJ whole genome shotgun (WGS) entry which is preliminary data.</text>
</comment>
<gene>
    <name evidence="3" type="ORF">ICC18_03170</name>
</gene>
<dbReference type="PRINTS" id="PR00598">
    <property type="entry name" value="HTHMARR"/>
</dbReference>
<evidence type="ECO:0000313" key="3">
    <source>
        <dbReference type="EMBL" id="MBD0379125.1"/>
    </source>
</evidence>
<dbReference type="RefSeq" id="WP_188172907.1">
    <property type="nucleotide sequence ID" value="NZ_JACVVD010000001.1"/>
</dbReference>
<evidence type="ECO:0000259" key="2">
    <source>
        <dbReference type="PROSITE" id="PS50995"/>
    </source>
</evidence>
<feature type="domain" description="HTH marR-type" evidence="2">
    <location>
        <begin position="10"/>
        <end position="147"/>
    </location>
</feature>
<keyword evidence="4" id="KW-1185">Reference proteome</keyword>
<evidence type="ECO:0000256" key="1">
    <source>
        <dbReference type="ARBA" id="ARBA00023125"/>
    </source>
</evidence>
<dbReference type="Proteomes" id="UP000650466">
    <property type="component" value="Unassembled WGS sequence"/>
</dbReference>
<dbReference type="SUPFAM" id="SSF46785">
    <property type="entry name" value="Winged helix' DNA-binding domain"/>
    <property type="match status" value="1"/>
</dbReference>
<proteinExistence type="predicted"/>
<keyword evidence="1" id="KW-0238">DNA-binding</keyword>
<dbReference type="AlphaFoldDB" id="A0A926KK54"/>
<protein>
    <submittedName>
        <fullName evidence="3">MarR family transcriptional regulator</fullName>
    </submittedName>
</protein>
<organism evidence="3 4">
    <name type="scientific">Paenibacillus sedimenti</name>
    <dbReference type="NCBI Taxonomy" id="2770274"/>
    <lineage>
        <taxon>Bacteria</taxon>
        <taxon>Bacillati</taxon>
        <taxon>Bacillota</taxon>
        <taxon>Bacilli</taxon>
        <taxon>Bacillales</taxon>
        <taxon>Paenibacillaceae</taxon>
        <taxon>Paenibacillus</taxon>
    </lineage>
</organism>
<name>A0A926KK54_9BACL</name>